<sequence>MADTDLIAYLYAADISGVGYSSKAISMNKSRLVPPQLTLPSPKTGCQSRGDRELTEPTEETQVPAYLYRECLQFRFSHGPQTEAGLVFGWDPNSDIVLPHVSGVSFHHGALTFDAENRPIFKDLGSPSGTAISYDTEAKDQVRSNFAWILGGHQTPQAKKSIIIRLNKYLRFQIVVSRHEITSQTHIENVSRFRQGTADPEKLLDRLGLTSRPQTEPASGARTPGTGPVTLKKRLGEGSFGIVTHCWDVSTCAEYALKEPSTKAIKERRVDLDAWSREAGIMRKISHENIIRLLSDQCERQPPHLKLEFVPCGSLSDQDDISGQECVEIARQCLSALAYLHARRIVHRDIKPDNILVQSRDESGIHVKLADFGIHKESLDLTTIVGTRYYLAPEVYIEDERRKYGDGDTAQRTSFTPAVDLWALGVVVSQFVIPLPRCRATGLPWCKTIVNTIGKSLRNKPTELKEFLADIVVLDPKSRGSAAEYHKRALCLPHQVEDSCRTPTHWSHSTYDAEGQRTSARGGQQDDSNERLIKLESTEVNTGRFVRTISVIRTPERSTFHRSGAPPPESSTPARKRQRRSLGGESQLASSSNDSRGKEDGIGFHETWLYDPLHPFGGGSSLAASLLGACGSNGSTTGLATASSDATRGEQSDRDADSVTGRQISVRDFAAHSESGVQQGTAHQPNFSGDGNLTYGEEQEMAASVLIALRGN</sequence>
<proteinExistence type="predicted"/>
<feature type="region of interest" description="Disordered" evidence="10">
    <location>
        <begin position="39"/>
        <end position="59"/>
    </location>
</feature>
<feature type="region of interest" description="Disordered" evidence="10">
    <location>
        <begin position="638"/>
        <end position="661"/>
    </location>
</feature>
<gene>
    <name evidence="12" type="ORF">HIM_10083</name>
</gene>
<feature type="region of interest" description="Disordered" evidence="10">
    <location>
        <begin position="675"/>
        <end position="694"/>
    </location>
</feature>
<evidence type="ECO:0000256" key="4">
    <source>
        <dbReference type="ARBA" id="ARBA00022741"/>
    </source>
</evidence>
<dbReference type="InterPro" id="IPR053235">
    <property type="entry name" value="Ser_Thr_kinase"/>
</dbReference>
<comment type="catalytic activity">
    <reaction evidence="8">
        <text>L-seryl-[protein] + ATP = O-phospho-L-seryl-[protein] + ADP + H(+)</text>
        <dbReference type="Rhea" id="RHEA:17989"/>
        <dbReference type="Rhea" id="RHEA-COMP:9863"/>
        <dbReference type="Rhea" id="RHEA-COMP:11604"/>
        <dbReference type="ChEBI" id="CHEBI:15378"/>
        <dbReference type="ChEBI" id="CHEBI:29999"/>
        <dbReference type="ChEBI" id="CHEBI:30616"/>
        <dbReference type="ChEBI" id="CHEBI:83421"/>
        <dbReference type="ChEBI" id="CHEBI:456216"/>
        <dbReference type="EC" id="2.7.11.1"/>
    </reaction>
</comment>
<keyword evidence="4 9" id="KW-0547">Nucleotide-binding</keyword>
<evidence type="ECO:0000259" key="11">
    <source>
        <dbReference type="PROSITE" id="PS50011"/>
    </source>
</evidence>
<evidence type="ECO:0000256" key="3">
    <source>
        <dbReference type="ARBA" id="ARBA00022679"/>
    </source>
</evidence>
<feature type="compositionally biased region" description="Polar residues" evidence="10">
    <location>
        <begin position="507"/>
        <end position="526"/>
    </location>
</feature>
<dbReference type="InterPro" id="IPR000719">
    <property type="entry name" value="Prot_kinase_dom"/>
</dbReference>
<dbReference type="SUPFAM" id="SSF49879">
    <property type="entry name" value="SMAD/FHA domain"/>
    <property type="match status" value="1"/>
</dbReference>
<dbReference type="InterPro" id="IPR017441">
    <property type="entry name" value="Protein_kinase_ATP_BS"/>
</dbReference>
<keyword evidence="2" id="KW-0723">Serine/threonine-protein kinase</keyword>
<dbReference type="AlphaFoldDB" id="A0A0F8A2M8"/>
<dbReference type="Gene3D" id="2.60.200.20">
    <property type="match status" value="1"/>
</dbReference>
<evidence type="ECO:0000256" key="10">
    <source>
        <dbReference type="SAM" id="MobiDB-lite"/>
    </source>
</evidence>
<feature type="domain" description="Protein kinase" evidence="11">
    <location>
        <begin position="229"/>
        <end position="497"/>
    </location>
</feature>
<dbReference type="OrthoDB" id="10252171at2759"/>
<evidence type="ECO:0000256" key="7">
    <source>
        <dbReference type="ARBA" id="ARBA00047899"/>
    </source>
</evidence>
<feature type="region of interest" description="Disordered" evidence="10">
    <location>
        <begin position="552"/>
        <end position="600"/>
    </location>
</feature>
<organism evidence="12 13">
    <name type="scientific">Hirsutella minnesotensis 3608</name>
    <dbReference type="NCBI Taxonomy" id="1043627"/>
    <lineage>
        <taxon>Eukaryota</taxon>
        <taxon>Fungi</taxon>
        <taxon>Dikarya</taxon>
        <taxon>Ascomycota</taxon>
        <taxon>Pezizomycotina</taxon>
        <taxon>Sordariomycetes</taxon>
        <taxon>Hypocreomycetidae</taxon>
        <taxon>Hypocreales</taxon>
        <taxon>Ophiocordycipitaceae</taxon>
        <taxon>Hirsutella</taxon>
    </lineage>
</organism>
<feature type="region of interest" description="Disordered" evidence="10">
    <location>
        <begin position="210"/>
        <end position="229"/>
    </location>
</feature>
<dbReference type="GO" id="GO:0005524">
    <property type="term" value="F:ATP binding"/>
    <property type="evidence" value="ECO:0007669"/>
    <property type="project" value="UniProtKB-UniRule"/>
</dbReference>
<dbReference type="SMART" id="SM00220">
    <property type="entry name" value="S_TKc"/>
    <property type="match status" value="1"/>
</dbReference>
<feature type="compositionally biased region" description="Polar residues" evidence="10">
    <location>
        <begin position="675"/>
        <end position="691"/>
    </location>
</feature>
<keyword evidence="6 9" id="KW-0067">ATP-binding</keyword>
<dbReference type="Gene3D" id="1.10.510.10">
    <property type="entry name" value="Transferase(Phosphotransferase) domain 1"/>
    <property type="match status" value="1"/>
</dbReference>
<evidence type="ECO:0000313" key="13">
    <source>
        <dbReference type="Proteomes" id="UP000054481"/>
    </source>
</evidence>
<keyword evidence="13" id="KW-1185">Reference proteome</keyword>
<dbReference type="Proteomes" id="UP000054481">
    <property type="component" value="Unassembled WGS sequence"/>
</dbReference>
<dbReference type="GO" id="GO:0005737">
    <property type="term" value="C:cytoplasm"/>
    <property type="evidence" value="ECO:0007669"/>
    <property type="project" value="TreeGrafter"/>
</dbReference>
<feature type="binding site" evidence="9">
    <location>
        <position position="258"/>
    </location>
    <ligand>
        <name>ATP</name>
        <dbReference type="ChEBI" id="CHEBI:30616"/>
    </ligand>
</feature>
<evidence type="ECO:0000256" key="2">
    <source>
        <dbReference type="ARBA" id="ARBA00022527"/>
    </source>
</evidence>
<evidence type="ECO:0000313" key="12">
    <source>
        <dbReference type="EMBL" id="KJZ70539.1"/>
    </source>
</evidence>
<evidence type="ECO:0000256" key="5">
    <source>
        <dbReference type="ARBA" id="ARBA00022777"/>
    </source>
</evidence>
<dbReference type="GO" id="GO:0004674">
    <property type="term" value="F:protein serine/threonine kinase activity"/>
    <property type="evidence" value="ECO:0007669"/>
    <property type="project" value="UniProtKB-KW"/>
</dbReference>
<dbReference type="PROSITE" id="PS00108">
    <property type="entry name" value="PROTEIN_KINASE_ST"/>
    <property type="match status" value="1"/>
</dbReference>
<dbReference type="InterPro" id="IPR008984">
    <property type="entry name" value="SMAD_FHA_dom_sf"/>
</dbReference>
<dbReference type="PANTHER" id="PTHR24361">
    <property type="entry name" value="MITOGEN-ACTIVATED KINASE KINASE KINASE"/>
    <property type="match status" value="1"/>
</dbReference>
<dbReference type="PROSITE" id="PS00107">
    <property type="entry name" value="PROTEIN_KINASE_ATP"/>
    <property type="match status" value="1"/>
</dbReference>
<evidence type="ECO:0000256" key="8">
    <source>
        <dbReference type="ARBA" id="ARBA00048679"/>
    </source>
</evidence>
<accession>A0A0F8A2M8</accession>
<evidence type="ECO:0000256" key="9">
    <source>
        <dbReference type="PROSITE-ProRule" id="PRU10141"/>
    </source>
</evidence>
<dbReference type="EC" id="2.7.11.1" evidence="1"/>
<name>A0A0F8A2M8_9HYPO</name>
<keyword evidence="3" id="KW-0808">Transferase</keyword>
<comment type="catalytic activity">
    <reaction evidence="7">
        <text>L-threonyl-[protein] + ATP = O-phospho-L-threonyl-[protein] + ADP + H(+)</text>
        <dbReference type="Rhea" id="RHEA:46608"/>
        <dbReference type="Rhea" id="RHEA-COMP:11060"/>
        <dbReference type="Rhea" id="RHEA-COMP:11605"/>
        <dbReference type="ChEBI" id="CHEBI:15378"/>
        <dbReference type="ChEBI" id="CHEBI:30013"/>
        <dbReference type="ChEBI" id="CHEBI:30616"/>
        <dbReference type="ChEBI" id="CHEBI:61977"/>
        <dbReference type="ChEBI" id="CHEBI:456216"/>
        <dbReference type="EC" id="2.7.11.1"/>
    </reaction>
</comment>
<dbReference type="PROSITE" id="PS50011">
    <property type="entry name" value="PROTEIN_KINASE_DOM"/>
    <property type="match status" value="1"/>
</dbReference>
<dbReference type="Pfam" id="PF00069">
    <property type="entry name" value="Pkinase"/>
    <property type="match status" value="1"/>
</dbReference>
<protein>
    <recommendedName>
        <fullName evidence="1">non-specific serine/threonine protein kinase</fullName>
        <ecNumber evidence="1">2.7.11.1</ecNumber>
    </recommendedName>
</protein>
<evidence type="ECO:0000256" key="6">
    <source>
        <dbReference type="ARBA" id="ARBA00022840"/>
    </source>
</evidence>
<keyword evidence="5" id="KW-0418">Kinase</keyword>
<reference evidence="12 13" key="1">
    <citation type="journal article" date="2014" name="Genome Biol. Evol.">
        <title>Comparative genomics and transcriptomics analyses reveal divergent lifestyle features of nematode endoparasitic fungus Hirsutella minnesotensis.</title>
        <authorList>
            <person name="Lai Y."/>
            <person name="Liu K."/>
            <person name="Zhang X."/>
            <person name="Zhang X."/>
            <person name="Li K."/>
            <person name="Wang N."/>
            <person name="Shu C."/>
            <person name="Wu Y."/>
            <person name="Wang C."/>
            <person name="Bushley K.E."/>
            <person name="Xiang M."/>
            <person name="Liu X."/>
        </authorList>
    </citation>
    <scope>NUCLEOTIDE SEQUENCE [LARGE SCALE GENOMIC DNA]</scope>
    <source>
        <strain evidence="12 13">3608</strain>
    </source>
</reference>
<dbReference type="SUPFAM" id="SSF56112">
    <property type="entry name" value="Protein kinase-like (PK-like)"/>
    <property type="match status" value="1"/>
</dbReference>
<evidence type="ECO:0000256" key="1">
    <source>
        <dbReference type="ARBA" id="ARBA00012513"/>
    </source>
</evidence>
<feature type="compositionally biased region" description="Basic and acidic residues" evidence="10">
    <location>
        <begin position="647"/>
        <end position="657"/>
    </location>
</feature>
<dbReference type="PANTHER" id="PTHR24361:SF433">
    <property type="entry name" value="PROTEIN KINASE DOMAIN-CONTAINING PROTEIN"/>
    <property type="match status" value="1"/>
</dbReference>
<dbReference type="InterPro" id="IPR008271">
    <property type="entry name" value="Ser/Thr_kinase_AS"/>
</dbReference>
<feature type="region of interest" description="Disordered" evidence="10">
    <location>
        <begin position="507"/>
        <end position="531"/>
    </location>
</feature>
<dbReference type="InterPro" id="IPR011009">
    <property type="entry name" value="Kinase-like_dom_sf"/>
</dbReference>
<dbReference type="EMBL" id="KQ030620">
    <property type="protein sequence ID" value="KJZ70539.1"/>
    <property type="molecule type" value="Genomic_DNA"/>
</dbReference>